<gene>
    <name evidence="3" type="ORF">LSAA_3032</name>
</gene>
<accession>A0A7R8CG70</accession>
<dbReference type="Gene3D" id="2.30.29.30">
    <property type="entry name" value="Pleckstrin-homology domain (PH domain)/Phosphotyrosine-binding domain (PTB)"/>
    <property type="match status" value="1"/>
</dbReference>
<evidence type="ECO:0000256" key="1">
    <source>
        <dbReference type="ARBA" id="ARBA00022574"/>
    </source>
</evidence>
<dbReference type="Proteomes" id="UP000675881">
    <property type="component" value="Chromosome 11"/>
</dbReference>
<dbReference type="EMBL" id="HG994590">
    <property type="protein sequence ID" value="CAF2807183.1"/>
    <property type="molecule type" value="Genomic_DNA"/>
</dbReference>
<keyword evidence="1" id="KW-0853">WD repeat</keyword>
<dbReference type="InterPro" id="IPR036322">
    <property type="entry name" value="WD40_repeat_dom_sf"/>
</dbReference>
<dbReference type="InterPro" id="IPR015943">
    <property type="entry name" value="WD40/YVTN_repeat-like_dom_sf"/>
</dbReference>
<dbReference type="SUPFAM" id="SSF50729">
    <property type="entry name" value="PH domain-like"/>
    <property type="match status" value="1"/>
</dbReference>
<dbReference type="OrthoDB" id="26681at2759"/>
<dbReference type="PROSITE" id="PS00678">
    <property type="entry name" value="WD_REPEATS_1"/>
    <property type="match status" value="1"/>
</dbReference>
<dbReference type="InterPro" id="IPR036372">
    <property type="entry name" value="BEACH_dom_sf"/>
</dbReference>
<organism evidence="3 4">
    <name type="scientific">Lepeophtheirus salmonis</name>
    <name type="common">Salmon louse</name>
    <name type="synonym">Caligus salmonis</name>
    <dbReference type="NCBI Taxonomy" id="72036"/>
    <lineage>
        <taxon>Eukaryota</taxon>
        <taxon>Metazoa</taxon>
        <taxon>Ecdysozoa</taxon>
        <taxon>Arthropoda</taxon>
        <taxon>Crustacea</taxon>
        <taxon>Multicrustacea</taxon>
        <taxon>Hexanauplia</taxon>
        <taxon>Copepoda</taxon>
        <taxon>Siphonostomatoida</taxon>
        <taxon>Caligidae</taxon>
        <taxon>Lepeophtheirus</taxon>
    </lineage>
</organism>
<protein>
    <submittedName>
        <fullName evidence="3">LYST</fullName>
    </submittedName>
</protein>
<dbReference type="SUPFAM" id="SSF50978">
    <property type="entry name" value="WD40 repeat-like"/>
    <property type="match status" value="1"/>
</dbReference>
<sequence>MCSSLFAWECLLQRSPVPLREDIYKVVERIVIHYSLTHYNKDSRKKRDKTHLCNINSVFPVSSSYNASKFSDSDSAFFARLKNSFDSKEQSLYGEHSSTLSTYLLLMEKFFQDEDNLMDLMDHIMRLFNLIYKNHKILSSFCLFVLSSCITWETRFKSDKNVGYYELALQNDIPNLLSGISDRAFSVYSSFVRVELCKVAFDITQDYFCDCIPEDILIRHTKYNRVVKLTAENKTVQKLYDLIVNTECVNEELVILWEETFRLLVNFPHFKKFLLLERDGSSYNFHSLNKCLENVAEYYVENAPNPEVLKPITKEMFLVNFIPKRRPSQLTAPIFEKDDFFDNNTHLIEFPHEETHYDASDEDSTEEKKSLAVNGWNHITISMRPSKGELSVIVNGTLSFANKSAKYPISKGKGFSQVMTLFPSVFEYSDIRICKGFLKEEDSLALFMRGHQHRSRNSEFIIKQFPDLLKIHPLMSQVSQEEILIAHFDPQNPKHLLVYDEERDNIPSSLLPPSVVTSLCSDEVIDNHGTRLWNVVGQCGGIGTLLLLEARILELKLPDVYFALGLEITLNVALNSFEGKEDFDLMDGFVLLSSLLASQKPGLFTLSGNGIQDESPSNNLLNDVHGNSATVSWKVEEGEEVAKKEIEEECTYHIVDEFMEAEINKVSPIEGKFSLLLCKFLNVLANSLINTPDGSNSRCSDVFQPEVLLSLVNHPHPGVRCEAVNLINWIINKCLDIAHKIIGFNLQEYHSSSFFEEDEPLISPPVALIPTLALLPYTVNELSLAHGIINHIHRVLAKDIATLKKLVLNFELLRILLATLKAVTHTNNLCLDICGQDSREILTNDLNNLFGLVTEEHVLSPIIFSNKGDSINCGSSANENERTTYIKQNGKIANRVQMANRFSKLYKLAGQFILCSSDRSMQLLSAEKFFFKSLVMFSLNELSSISERPKIRSIIQKEDLKLMSTRLFSFGLSPLVNLDLRIHILKILSKPKDFHSLCKLGNNPIYLIKELIQNYSQLMSEDDRNFCYSFVKELDEIFSKFMFSDEIIDMILHSIRENKSLFIHSVKDNVMKAQTAESKTYIDAIRLNLIDKVKAQRGWKSIVEQLTHDMGPWVFESHRPKSWFLGEVEGEQRMRIRIEQRRLKISKKHYLPEHMHKGEEERLQYNPFQFLLVGPLGMSEIIIDKLSSDNHIIMMEQCHLILPDDKFEGEVLVGNNALYYVHEFFTMTWYYDEIKELHLRRYELKEIGVELFLNQGVTRFLIFNSKESRVEFVNTVLEKKNPHLSETSDPCVIMKRWQEGLITNFEYLMELNKLAGRSFNDLMQYPIYPFVLSDYKSEVLDLTDSKFFRNLRKPVSIQNPDKESKYQETYETIERECNQRKNDDVQFPGVDLGPYHYGSHYSNSDGNFDLPDRTFHSMADTWRLASEDSITDVKELLPDLFCLPDLFMNKEGLNFGVRQNGVVVNDVEVPLWSHKNPRMFIKIHRQALESNYVRENLCHWIDLVFGYKQSGQAAIDAINVFHPSTYYGFNVDSIQDSVQRSARIAMIQTYGQTPKQLFGLRWGKYIGSPDEKNPAIIWSSSIKKLAFTLVPISNNRIYGLPSNASLIFTKRCSNGDYGVIYWNNSNHRLYLQMKGLKKSTYFPEHVTSIGTCSKDMILKLYAQSSAITNLEICSEFGLVISASKDGVLIFWDIKKRSFIRSLTIKPQVTALCISSVSEGVSVNTIATGHASGLIRLWSSWDLSPMRDISTSQYYPILSLAFSLDNQHLYASTQNKEIIVFEKSESKGFSQPPKYLYCDDSGDSILCRLL</sequence>
<proteinExistence type="predicted"/>
<evidence type="ECO:0000256" key="2">
    <source>
        <dbReference type="ARBA" id="ARBA00022737"/>
    </source>
</evidence>
<name>A0A7R8CG70_LEPSM</name>
<dbReference type="PANTHER" id="PTHR13743:SF86">
    <property type="entry name" value="LYSOSOMAL-TRAFFICKING REGULATOR"/>
    <property type="match status" value="1"/>
</dbReference>
<dbReference type="InterPro" id="IPR001680">
    <property type="entry name" value="WD40_rpt"/>
</dbReference>
<dbReference type="InterPro" id="IPR019775">
    <property type="entry name" value="WD40_repeat_CS"/>
</dbReference>
<dbReference type="PROSITE" id="PS50197">
    <property type="entry name" value="BEACH"/>
    <property type="match status" value="1"/>
</dbReference>
<dbReference type="PROSITE" id="PS51783">
    <property type="entry name" value="PH_BEACH"/>
    <property type="match status" value="1"/>
</dbReference>
<evidence type="ECO:0000313" key="4">
    <source>
        <dbReference type="Proteomes" id="UP000675881"/>
    </source>
</evidence>
<dbReference type="SMART" id="SM00320">
    <property type="entry name" value="WD40"/>
    <property type="match status" value="3"/>
</dbReference>
<dbReference type="Gene3D" id="2.130.10.10">
    <property type="entry name" value="YVTN repeat-like/Quinoprotein amine dehydrogenase"/>
    <property type="match status" value="1"/>
</dbReference>
<dbReference type="SMART" id="SM01026">
    <property type="entry name" value="Beach"/>
    <property type="match status" value="1"/>
</dbReference>
<keyword evidence="2" id="KW-0677">Repeat</keyword>
<keyword evidence="4" id="KW-1185">Reference proteome</keyword>
<dbReference type="InterPro" id="IPR011993">
    <property type="entry name" value="PH-like_dom_sf"/>
</dbReference>
<dbReference type="Pfam" id="PF02138">
    <property type="entry name" value="Beach"/>
    <property type="match status" value="1"/>
</dbReference>
<reference evidence="3" key="1">
    <citation type="submission" date="2021-02" db="EMBL/GenBank/DDBJ databases">
        <authorList>
            <person name="Bekaert M."/>
        </authorList>
    </citation>
    <scope>NUCLEOTIDE SEQUENCE</scope>
    <source>
        <strain evidence="3">IoA-00</strain>
    </source>
</reference>
<dbReference type="Gene3D" id="1.10.1540.10">
    <property type="entry name" value="BEACH domain"/>
    <property type="match status" value="1"/>
</dbReference>
<dbReference type="InterPro" id="IPR050865">
    <property type="entry name" value="BEACH_Domain"/>
</dbReference>
<evidence type="ECO:0000313" key="3">
    <source>
        <dbReference type="EMBL" id="CAF2807183.1"/>
    </source>
</evidence>
<dbReference type="PANTHER" id="PTHR13743">
    <property type="entry name" value="BEIGE/BEACH-RELATED"/>
    <property type="match status" value="1"/>
</dbReference>
<dbReference type="InterPro" id="IPR023362">
    <property type="entry name" value="PH-BEACH_dom"/>
</dbReference>
<dbReference type="InterPro" id="IPR000409">
    <property type="entry name" value="BEACH_dom"/>
</dbReference>
<dbReference type="SUPFAM" id="SSF81837">
    <property type="entry name" value="BEACH domain"/>
    <property type="match status" value="1"/>
</dbReference>
<dbReference type="PROSITE" id="PS50082">
    <property type="entry name" value="WD_REPEATS_2"/>
    <property type="match status" value="1"/>
</dbReference>
<dbReference type="Pfam" id="PF14844">
    <property type="entry name" value="PH_BEACH"/>
    <property type="match status" value="1"/>
</dbReference>
<dbReference type="CDD" id="cd06071">
    <property type="entry name" value="Beach"/>
    <property type="match status" value="1"/>
</dbReference>